<dbReference type="InterPro" id="IPR014284">
    <property type="entry name" value="RNA_pol_sigma-70_dom"/>
</dbReference>
<evidence type="ECO:0000256" key="3">
    <source>
        <dbReference type="ARBA" id="ARBA00023125"/>
    </source>
</evidence>
<name>A0A0C2VZM6_9BACL</name>
<dbReference type="GO" id="GO:0003677">
    <property type="term" value="F:DNA binding"/>
    <property type="evidence" value="ECO:0007669"/>
    <property type="project" value="UniProtKB-KW"/>
</dbReference>
<dbReference type="STRING" id="889306.KP78_12990"/>
<feature type="domain" description="RNA polymerase sigma-70 region 2" evidence="5">
    <location>
        <begin position="9"/>
        <end position="74"/>
    </location>
</feature>
<dbReference type="OrthoDB" id="9783788at2"/>
<evidence type="ECO:0000256" key="2">
    <source>
        <dbReference type="ARBA" id="ARBA00023082"/>
    </source>
</evidence>
<accession>A0A0C2VZM6</accession>
<proteinExistence type="predicted"/>
<evidence type="ECO:0000313" key="7">
    <source>
        <dbReference type="EMBL" id="KIL49831.1"/>
    </source>
</evidence>
<dbReference type="SUPFAM" id="SSF88659">
    <property type="entry name" value="Sigma3 and sigma4 domains of RNA polymerase sigma factors"/>
    <property type="match status" value="1"/>
</dbReference>
<evidence type="ECO:0000313" key="8">
    <source>
        <dbReference type="Proteomes" id="UP000031938"/>
    </source>
</evidence>
<dbReference type="Pfam" id="PF04542">
    <property type="entry name" value="Sigma70_r2"/>
    <property type="match status" value="1"/>
</dbReference>
<dbReference type="PATRIC" id="fig|889306.3.peg.1308"/>
<dbReference type="AlphaFoldDB" id="A0A0C2VZM6"/>
<evidence type="ECO:0000256" key="4">
    <source>
        <dbReference type="ARBA" id="ARBA00023163"/>
    </source>
</evidence>
<keyword evidence="1" id="KW-0805">Transcription regulation</keyword>
<evidence type="ECO:0008006" key="9">
    <source>
        <dbReference type="Google" id="ProtNLM"/>
    </source>
</evidence>
<dbReference type="GO" id="GO:0006352">
    <property type="term" value="P:DNA-templated transcription initiation"/>
    <property type="evidence" value="ECO:0007669"/>
    <property type="project" value="InterPro"/>
</dbReference>
<dbReference type="PANTHER" id="PTHR30385">
    <property type="entry name" value="SIGMA FACTOR F FLAGELLAR"/>
    <property type="match status" value="1"/>
</dbReference>
<dbReference type="SUPFAM" id="SSF88946">
    <property type="entry name" value="Sigma2 domain of RNA polymerase sigma factors"/>
    <property type="match status" value="1"/>
</dbReference>
<dbReference type="InterPro" id="IPR013324">
    <property type="entry name" value="RNA_pol_sigma_r3/r4-like"/>
</dbReference>
<dbReference type="GO" id="GO:0016987">
    <property type="term" value="F:sigma factor activity"/>
    <property type="evidence" value="ECO:0007669"/>
    <property type="project" value="UniProtKB-KW"/>
</dbReference>
<dbReference type="Pfam" id="PF04545">
    <property type="entry name" value="Sigma70_r4"/>
    <property type="match status" value="1"/>
</dbReference>
<evidence type="ECO:0000259" key="5">
    <source>
        <dbReference type="Pfam" id="PF04542"/>
    </source>
</evidence>
<dbReference type="InterPro" id="IPR036388">
    <property type="entry name" value="WH-like_DNA-bd_sf"/>
</dbReference>
<gene>
    <name evidence="7" type="ORF">KP78_12990</name>
</gene>
<dbReference type="NCBIfam" id="TIGR02937">
    <property type="entry name" value="sigma70-ECF"/>
    <property type="match status" value="1"/>
</dbReference>
<reference evidence="7 8" key="1">
    <citation type="submission" date="2015-01" db="EMBL/GenBank/DDBJ databases">
        <title>Genome sequencing of Jeotgalibacillus soli.</title>
        <authorList>
            <person name="Goh K.M."/>
            <person name="Chan K.-G."/>
            <person name="Yaakop A.S."/>
            <person name="Ee R."/>
            <person name="Gan H.M."/>
            <person name="Chan C.S."/>
        </authorList>
    </citation>
    <scope>NUCLEOTIDE SEQUENCE [LARGE SCALE GENOMIC DNA]</scope>
    <source>
        <strain evidence="7 8">P9</strain>
    </source>
</reference>
<keyword evidence="8" id="KW-1185">Reference proteome</keyword>
<organism evidence="7 8">
    <name type="scientific">Jeotgalibacillus soli</name>
    <dbReference type="NCBI Taxonomy" id="889306"/>
    <lineage>
        <taxon>Bacteria</taxon>
        <taxon>Bacillati</taxon>
        <taxon>Bacillota</taxon>
        <taxon>Bacilli</taxon>
        <taxon>Bacillales</taxon>
        <taxon>Caryophanaceae</taxon>
        <taxon>Jeotgalibacillus</taxon>
    </lineage>
</organism>
<dbReference type="Gene3D" id="1.10.10.10">
    <property type="entry name" value="Winged helix-like DNA-binding domain superfamily/Winged helix DNA-binding domain"/>
    <property type="match status" value="1"/>
</dbReference>
<dbReference type="InterPro" id="IPR013325">
    <property type="entry name" value="RNA_pol_sigma_r2"/>
</dbReference>
<keyword evidence="2" id="KW-0731">Sigma factor</keyword>
<evidence type="ECO:0000259" key="6">
    <source>
        <dbReference type="Pfam" id="PF04545"/>
    </source>
</evidence>
<keyword evidence="3" id="KW-0238">DNA-binding</keyword>
<comment type="caution">
    <text evidence="7">The sequence shown here is derived from an EMBL/GenBank/DDBJ whole genome shotgun (WGS) entry which is preliminary data.</text>
</comment>
<dbReference type="Proteomes" id="UP000031938">
    <property type="component" value="Unassembled WGS sequence"/>
</dbReference>
<dbReference type="Gene3D" id="1.10.1740.10">
    <property type="match status" value="1"/>
</dbReference>
<dbReference type="InterPro" id="IPR007627">
    <property type="entry name" value="RNA_pol_sigma70_r2"/>
</dbReference>
<evidence type="ECO:0000256" key="1">
    <source>
        <dbReference type="ARBA" id="ARBA00023015"/>
    </source>
</evidence>
<keyword evidence="4" id="KW-0804">Transcription</keyword>
<feature type="domain" description="RNA polymerase sigma-70 region 4" evidence="6">
    <location>
        <begin position="109"/>
        <end position="155"/>
    </location>
</feature>
<protein>
    <recommendedName>
        <fullName evidence="9">RNA polymerase sigma-70 region 2 domain-containing protein</fullName>
    </recommendedName>
</protein>
<dbReference type="InterPro" id="IPR007630">
    <property type="entry name" value="RNA_pol_sigma70_r4"/>
</dbReference>
<dbReference type="EMBL" id="JXRP01000009">
    <property type="protein sequence ID" value="KIL49831.1"/>
    <property type="molecule type" value="Genomic_DNA"/>
</dbReference>
<sequence length="162" mass="19451">MHNFDEILAQYKPMIYHMIKKLHIQQDHDIYFQEGLLALWKAWERFDENEGAFTPFAYQSIRGGMLTYMRKDNRYKEKEVIVAEEFWEMKMDGGTDRTLEEEFLACYADHLSLQQKKWILFTFHYQWTTAEIAQYEGVSQSAVKKWKKGAMDKLKANNETAW</sequence>